<proteinExistence type="predicted"/>
<protein>
    <submittedName>
        <fullName evidence="1">Uncharacterized protein</fullName>
    </submittedName>
</protein>
<dbReference type="Gene3D" id="1.10.10.60">
    <property type="entry name" value="Homeodomain-like"/>
    <property type="match status" value="1"/>
</dbReference>
<evidence type="ECO:0000313" key="2">
    <source>
        <dbReference type="Proteomes" id="UP000077071"/>
    </source>
</evidence>
<sequence length="290" mass="30946">MWSRRGRWRDWLARHGVVVTAGGSRLRLFADAVGAEELVLRRMWHTAREVHRRGRPGGAVVSLLVEGMLTLRDAEGVERPVETGGGLVLWSDSAVTATSEGRCGTIEVAVGRRILERYFAWTDVGVTLIPAGAVAARILLAAVSTALTGPVRPEDPAWPLVGGMMGSGVGALLAEIGPAVSPSAPATAVRLLRRAHTVIERCCGDASFDVRTLASALSVSMASLYSAFAHSPRTPAQTIRATRVRLAQRMLDLRLAPTASDQDAVAELAGFASAEAMSRALRTEARKRPR</sequence>
<dbReference type="KEGG" id="rtn:A6122_2893"/>
<keyword evidence="2" id="KW-1185">Reference proteome</keyword>
<dbReference type="GO" id="GO:0003700">
    <property type="term" value="F:DNA-binding transcription factor activity"/>
    <property type="evidence" value="ECO:0007669"/>
    <property type="project" value="InterPro"/>
</dbReference>
<accession>A0A169C7X2</accession>
<dbReference type="EMBL" id="CP015515">
    <property type="protein sequence ID" value="AND18001.1"/>
    <property type="molecule type" value="Genomic_DNA"/>
</dbReference>
<dbReference type="PROSITE" id="PS01124">
    <property type="entry name" value="HTH_ARAC_FAMILY_2"/>
    <property type="match status" value="1"/>
</dbReference>
<dbReference type="InterPro" id="IPR018060">
    <property type="entry name" value="HTH_AraC"/>
</dbReference>
<reference evidence="1 2" key="1">
    <citation type="submission" date="2016-05" db="EMBL/GenBank/DDBJ databases">
        <title>Complete genome sequence of Rathayibacter tritici NCPPB 1953.</title>
        <authorList>
            <person name="Park J."/>
            <person name="Lee H.-H."/>
            <person name="Lee S.-W."/>
            <person name="Seo Y.-S."/>
        </authorList>
    </citation>
    <scope>NUCLEOTIDE SEQUENCE [LARGE SCALE GENOMIC DNA]</scope>
    <source>
        <strain evidence="1 2">NCPPB 1953</strain>
    </source>
</reference>
<dbReference type="STRING" id="33888.A6122_2893"/>
<dbReference type="AlphaFoldDB" id="A0A169C7X2"/>
<dbReference type="GO" id="GO:0043565">
    <property type="term" value="F:sequence-specific DNA binding"/>
    <property type="evidence" value="ECO:0007669"/>
    <property type="project" value="InterPro"/>
</dbReference>
<name>A0A169C7X2_9MICO</name>
<organism evidence="1 2">
    <name type="scientific">Rathayibacter tritici</name>
    <dbReference type="NCBI Taxonomy" id="33888"/>
    <lineage>
        <taxon>Bacteria</taxon>
        <taxon>Bacillati</taxon>
        <taxon>Actinomycetota</taxon>
        <taxon>Actinomycetes</taxon>
        <taxon>Micrococcales</taxon>
        <taxon>Microbacteriaceae</taxon>
        <taxon>Rathayibacter</taxon>
    </lineage>
</organism>
<evidence type="ECO:0000313" key="1">
    <source>
        <dbReference type="EMBL" id="AND18001.1"/>
    </source>
</evidence>
<dbReference type="Proteomes" id="UP000077071">
    <property type="component" value="Chromosome"/>
</dbReference>
<dbReference type="PATRIC" id="fig|33888.3.peg.3251"/>
<gene>
    <name evidence="1" type="ORF">A6122_2893</name>
</gene>